<evidence type="ECO:0000313" key="4">
    <source>
        <dbReference type="EMBL" id="RSK49563.1"/>
    </source>
</evidence>
<dbReference type="Pfam" id="PF13628">
    <property type="entry name" value="DUF4142"/>
    <property type="match status" value="1"/>
</dbReference>
<dbReference type="PANTHER" id="PTHR38593">
    <property type="entry name" value="BLR2558 PROTEIN"/>
    <property type="match status" value="1"/>
</dbReference>
<feature type="signal peptide" evidence="2">
    <location>
        <begin position="1"/>
        <end position="20"/>
    </location>
</feature>
<comment type="caution">
    <text evidence="4">The sequence shown here is derived from an EMBL/GenBank/DDBJ whole genome shotgun (WGS) entry which is preliminary data.</text>
</comment>
<dbReference type="PROSITE" id="PS51257">
    <property type="entry name" value="PROKAR_LIPOPROTEIN"/>
    <property type="match status" value="1"/>
</dbReference>
<evidence type="ECO:0000256" key="1">
    <source>
        <dbReference type="SAM" id="MobiDB-lite"/>
    </source>
</evidence>
<protein>
    <submittedName>
        <fullName evidence="4">DUF4142 domain-containing protein</fullName>
    </submittedName>
</protein>
<dbReference type="PANTHER" id="PTHR38593:SF1">
    <property type="entry name" value="BLR2558 PROTEIN"/>
    <property type="match status" value="1"/>
</dbReference>
<feature type="domain" description="DUF4142" evidence="3">
    <location>
        <begin position="58"/>
        <end position="192"/>
    </location>
</feature>
<dbReference type="Proteomes" id="UP000273500">
    <property type="component" value="Unassembled WGS sequence"/>
</dbReference>
<dbReference type="OrthoDB" id="883203at2"/>
<feature type="compositionally biased region" description="Polar residues" evidence="1">
    <location>
        <begin position="26"/>
        <end position="45"/>
    </location>
</feature>
<sequence length="200" mass="21686">MKRTLLQLATAAALFTTATACNSNDSVKQAQEQNEAKNDASTSDTEVGEVKKEAMDFDTEFMTKAASGGMLEVELGTAVAAKGMTPEGKQFASSMVADHTKANAELKELAAKKNITLPTALGDDHKKVYDDVTGKTGVKMDQEYLKEMVKDHEEDVKEFTEASVKASDPDIKAFATKQVPVLQHHLEMAQKMSAAVENRK</sequence>
<name>A0A428KSR8_9BACT</name>
<gene>
    <name evidence="4" type="ORF">EI291_08725</name>
</gene>
<feature type="chain" id="PRO_5019297751" evidence="2">
    <location>
        <begin position="21"/>
        <end position="200"/>
    </location>
</feature>
<dbReference type="InterPro" id="IPR025419">
    <property type="entry name" value="DUF4142"/>
</dbReference>
<dbReference type="Gene3D" id="1.20.1260.10">
    <property type="match status" value="1"/>
</dbReference>
<feature type="region of interest" description="Disordered" evidence="1">
    <location>
        <begin position="26"/>
        <end position="49"/>
    </location>
</feature>
<dbReference type="RefSeq" id="WP_125419417.1">
    <property type="nucleotide sequence ID" value="NZ_RWIT01000003.1"/>
</dbReference>
<keyword evidence="2" id="KW-0732">Signal</keyword>
<evidence type="ECO:0000313" key="5">
    <source>
        <dbReference type="Proteomes" id="UP000273500"/>
    </source>
</evidence>
<keyword evidence="5" id="KW-1185">Reference proteome</keyword>
<reference evidence="4 5" key="1">
    <citation type="submission" date="2018-12" db="EMBL/GenBank/DDBJ databases">
        <authorList>
            <person name="Feng G."/>
            <person name="Zhu H."/>
        </authorList>
    </citation>
    <scope>NUCLEOTIDE SEQUENCE [LARGE SCALE GENOMIC DNA]</scope>
    <source>
        <strain evidence="4 5">KCTC 12533</strain>
    </source>
</reference>
<proteinExistence type="predicted"/>
<evidence type="ECO:0000256" key="2">
    <source>
        <dbReference type="SAM" id="SignalP"/>
    </source>
</evidence>
<dbReference type="InterPro" id="IPR012347">
    <property type="entry name" value="Ferritin-like"/>
</dbReference>
<dbReference type="AlphaFoldDB" id="A0A428KSR8"/>
<dbReference type="EMBL" id="RWIT01000003">
    <property type="protein sequence ID" value="RSK49563.1"/>
    <property type="molecule type" value="Genomic_DNA"/>
</dbReference>
<organism evidence="4 5">
    <name type="scientific">Hymenobacter rigui</name>
    <dbReference type="NCBI Taxonomy" id="334424"/>
    <lineage>
        <taxon>Bacteria</taxon>
        <taxon>Pseudomonadati</taxon>
        <taxon>Bacteroidota</taxon>
        <taxon>Cytophagia</taxon>
        <taxon>Cytophagales</taxon>
        <taxon>Hymenobacteraceae</taxon>
        <taxon>Hymenobacter</taxon>
    </lineage>
</organism>
<evidence type="ECO:0000259" key="3">
    <source>
        <dbReference type="Pfam" id="PF13628"/>
    </source>
</evidence>
<accession>A0A428KSR8</accession>